<dbReference type="STRING" id="1293891.TMES_03915"/>
<organism evidence="1 2">
    <name type="scientific">Thalassospira mesophila</name>
    <dbReference type="NCBI Taxonomy" id="1293891"/>
    <lineage>
        <taxon>Bacteria</taxon>
        <taxon>Pseudomonadati</taxon>
        <taxon>Pseudomonadota</taxon>
        <taxon>Alphaproteobacteria</taxon>
        <taxon>Rhodospirillales</taxon>
        <taxon>Thalassospiraceae</taxon>
        <taxon>Thalassospira</taxon>
    </lineage>
</organism>
<comment type="caution">
    <text evidence="1">The sequence shown here is derived from an EMBL/GenBank/DDBJ whole genome shotgun (WGS) entry which is preliminary data.</text>
</comment>
<dbReference type="EMBL" id="JFKA01000001">
    <property type="protein sequence ID" value="OSQ40824.1"/>
    <property type="molecule type" value="Genomic_DNA"/>
</dbReference>
<accession>A0A1Y2L4Q2</accession>
<dbReference type="Proteomes" id="UP000193391">
    <property type="component" value="Unassembled WGS sequence"/>
</dbReference>
<proteinExistence type="predicted"/>
<keyword evidence="2" id="KW-1185">Reference proteome</keyword>
<gene>
    <name evidence="1" type="ORF">TMES_03915</name>
</gene>
<name>A0A1Y2L4Q2_9PROT</name>
<evidence type="ECO:0000313" key="1">
    <source>
        <dbReference type="EMBL" id="OSQ40824.1"/>
    </source>
</evidence>
<reference evidence="1 2" key="1">
    <citation type="submission" date="2014-03" db="EMBL/GenBank/DDBJ databases">
        <title>The draft genome sequence of Thalassospira mesophila JCM 18969.</title>
        <authorList>
            <person name="Lai Q."/>
            <person name="Shao Z."/>
        </authorList>
    </citation>
    <scope>NUCLEOTIDE SEQUENCE [LARGE SCALE GENOMIC DNA]</scope>
    <source>
        <strain evidence="1 2">JCM 18969</strain>
    </source>
</reference>
<sequence>MTQRPRARSKKILAEPNICPEYGQGNPADAFLLRIGQVILITQEKAPILVFWQYFFAFFLCKRVVNAVPGPV</sequence>
<protein>
    <submittedName>
        <fullName evidence="1">Uncharacterized protein</fullName>
    </submittedName>
</protein>
<evidence type="ECO:0000313" key="2">
    <source>
        <dbReference type="Proteomes" id="UP000193391"/>
    </source>
</evidence>
<dbReference type="AlphaFoldDB" id="A0A1Y2L4Q2"/>